<accession>A0AAN7VZ40</accession>
<dbReference type="GO" id="GO:0003735">
    <property type="term" value="F:structural constituent of ribosome"/>
    <property type="evidence" value="ECO:0007669"/>
    <property type="project" value="InterPro"/>
</dbReference>
<proteinExistence type="inferred from homology"/>
<dbReference type="InterPro" id="IPR021131">
    <property type="entry name" value="Ribosomal_uL15/eL18"/>
</dbReference>
<comment type="caution">
    <text evidence="6">The sequence shown here is derived from an EMBL/GenBank/DDBJ whole genome shotgun (WGS) entry which is preliminary data.</text>
</comment>
<keyword evidence="7" id="KW-1185">Reference proteome</keyword>
<feature type="region of interest" description="Disordered" evidence="4">
    <location>
        <begin position="32"/>
        <end position="68"/>
    </location>
</feature>
<dbReference type="NCBIfam" id="TIGR01071">
    <property type="entry name" value="rplO_bact"/>
    <property type="match status" value="1"/>
</dbReference>
<dbReference type="HAMAP" id="MF_01341">
    <property type="entry name" value="Ribosomal_uL15"/>
    <property type="match status" value="1"/>
</dbReference>
<dbReference type="GO" id="GO:0005762">
    <property type="term" value="C:mitochondrial large ribosomal subunit"/>
    <property type="evidence" value="ECO:0007669"/>
    <property type="project" value="TreeGrafter"/>
</dbReference>
<gene>
    <name evidence="6" type="ORF">RI543_005134</name>
</gene>
<organism evidence="6 7">
    <name type="scientific">Arxiozyma heterogenica</name>
    <dbReference type="NCBI Taxonomy" id="278026"/>
    <lineage>
        <taxon>Eukaryota</taxon>
        <taxon>Fungi</taxon>
        <taxon>Dikarya</taxon>
        <taxon>Ascomycota</taxon>
        <taxon>Saccharomycotina</taxon>
        <taxon>Saccharomycetes</taxon>
        <taxon>Saccharomycetales</taxon>
        <taxon>Saccharomycetaceae</taxon>
        <taxon>Arxiozyma</taxon>
    </lineage>
</organism>
<dbReference type="Pfam" id="PF00828">
    <property type="entry name" value="Ribosomal_L27A"/>
    <property type="match status" value="1"/>
</dbReference>
<dbReference type="AlphaFoldDB" id="A0AAN7VZ40"/>
<comment type="similarity">
    <text evidence="1">Belongs to the universal ribosomal protein uL15 family.</text>
</comment>
<dbReference type="InterPro" id="IPR030878">
    <property type="entry name" value="Ribosomal_uL15"/>
</dbReference>
<sequence>MLSNWFGSLKTTHKCLTTQSFPIRSIQILSTLKPPPNSTKKFKRLGRGPSSNKGKTSGRGTKGQKARSHVKSWFEGGQTPIYKLFPKIGFTNVHSKEFVPLNLERIIEWHRKGRLTLKDGEVLDMKKMKDTGLISGSIKDGVKILAKGQFIYNLPWPIEASCASKKAVAAIEKAGGSFVAKYFSPLGLTAHLKPEWFLEKRGWVPLPARPIKRKDIEYYSDPEKRGYLVVENDPYYKILQENKIKKLASKTVTKKSMLEKQLDALIGKDQVHNNVNNSKIITLKEFMG</sequence>
<evidence type="ECO:0000256" key="4">
    <source>
        <dbReference type="SAM" id="MobiDB-lite"/>
    </source>
</evidence>
<feature type="compositionally biased region" description="Polar residues" evidence="4">
    <location>
        <begin position="49"/>
        <end position="59"/>
    </location>
</feature>
<dbReference type="Gene3D" id="3.100.10.10">
    <property type="match status" value="1"/>
</dbReference>
<dbReference type="EMBL" id="JAWIZZ010000073">
    <property type="protein sequence ID" value="KAK5773616.1"/>
    <property type="molecule type" value="Genomic_DNA"/>
</dbReference>
<dbReference type="PANTHER" id="PTHR12934">
    <property type="entry name" value="50S RIBOSOMAL PROTEIN L15"/>
    <property type="match status" value="1"/>
</dbReference>
<evidence type="ECO:0000256" key="3">
    <source>
        <dbReference type="ARBA" id="ARBA00023274"/>
    </source>
</evidence>
<evidence type="ECO:0000313" key="7">
    <source>
        <dbReference type="Proteomes" id="UP001306508"/>
    </source>
</evidence>
<dbReference type="Proteomes" id="UP001306508">
    <property type="component" value="Unassembled WGS sequence"/>
</dbReference>
<keyword evidence="2" id="KW-0689">Ribosomal protein</keyword>
<feature type="domain" description="Large ribosomal subunit protein uL15/eL18" evidence="5">
    <location>
        <begin position="100"/>
        <end position="178"/>
    </location>
</feature>
<dbReference type="FunFam" id="3.100.10.10:FF:000017">
    <property type="entry name" value="Mrpl10p"/>
    <property type="match status" value="1"/>
</dbReference>
<dbReference type="PANTHER" id="PTHR12934:SF11">
    <property type="entry name" value="LARGE RIBOSOMAL SUBUNIT PROTEIN UL15M"/>
    <property type="match status" value="1"/>
</dbReference>
<keyword evidence="3" id="KW-0687">Ribonucleoprotein</keyword>
<evidence type="ECO:0000259" key="5">
    <source>
        <dbReference type="Pfam" id="PF00828"/>
    </source>
</evidence>
<dbReference type="InterPro" id="IPR005749">
    <property type="entry name" value="Ribosomal_uL15_bac-type"/>
</dbReference>
<evidence type="ECO:0000256" key="2">
    <source>
        <dbReference type="ARBA" id="ARBA00022980"/>
    </source>
</evidence>
<dbReference type="SUPFAM" id="SSF52080">
    <property type="entry name" value="Ribosomal proteins L15p and L18e"/>
    <property type="match status" value="1"/>
</dbReference>
<dbReference type="GO" id="GO:0006412">
    <property type="term" value="P:translation"/>
    <property type="evidence" value="ECO:0007669"/>
    <property type="project" value="InterPro"/>
</dbReference>
<evidence type="ECO:0000313" key="6">
    <source>
        <dbReference type="EMBL" id="KAK5773616.1"/>
    </source>
</evidence>
<name>A0AAN7VZ40_9SACH</name>
<reference evidence="7" key="1">
    <citation type="submission" date="2023-07" db="EMBL/GenBank/DDBJ databases">
        <title>A draft genome of Kazachstania heterogenica Y-27499.</title>
        <authorList>
            <person name="Donic C."/>
            <person name="Kralova J.S."/>
            <person name="Fidel L."/>
            <person name="Ben-Dor S."/>
            <person name="Jung S."/>
        </authorList>
    </citation>
    <scope>NUCLEOTIDE SEQUENCE [LARGE SCALE GENOMIC DNA]</scope>
    <source>
        <strain evidence="7">Y27499</strain>
    </source>
</reference>
<protein>
    <recommendedName>
        <fullName evidence="5">Large ribosomal subunit protein uL15/eL18 domain-containing protein</fullName>
    </recommendedName>
</protein>
<dbReference type="InterPro" id="IPR036227">
    <property type="entry name" value="Ribosomal_uL15/eL18_sf"/>
</dbReference>
<evidence type="ECO:0000256" key="1">
    <source>
        <dbReference type="ARBA" id="ARBA00007320"/>
    </source>
</evidence>